<reference evidence="2" key="1">
    <citation type="submission" date="2020-05" db="EMBL/GenBank/DDBJ databases">
        <title>Phylogenomic resolution of chytrid fungi.</title>
        <authorList>
            <person name="Stajich J.E."/>
            <person name="Amses K."/>
            <person name="Simmons R."/>
            <person name="Seto K."/>
            <person name="Myers J."/>
            <person name="Bonds A."/>
            <person name="Quandt C.A."/>
            <person name="Barry K."/>
            <person name="Liu P."/>
            <person name="Grigoriev I."/>
            <person name="Longcore J.E."/>
            <person name="James T.Y."/>
        </authorList>
    </citation>
    <scope>NUCLEOTIDE SEQUENCE</scope>
    <source>
        <strain evidence="2">JEL0513</strain>
    </source>
</reference>
<dbReference type="AlphaFoldDB" id="A0AAD5SPD9"/>
<name>A0AAD5SPD9_9FUNG</name>
<dbReference type="EMBL" id="JADGJH010005114">
    <property type="protein sequence ID" value="KAJ3082075.1"/>
    <property type="molecule type" value="Genomic_DNA"/>
</dbReference>
<feature type="non-terminal residue" evidence="2">
    <location>
        <position position="331"/>
    </location>
</feature>
<feature type="non-terminal residue" evidence="2">
    <location>
        <position position="1"/>
    </location>
</feature>
<organism evidence="2 3">
    <name type="scientific">Physocladia obscura</name>
    <dbReference type="NCBI Taxonomy" id="109957"/>
    <lineage>
        <taxon>Eukaryota</taxon>
        <taxon>Fungi</taxon>
        <taxon>Fungi incertae sedis</taxon>
        <taxon>Chytridiomycota</taxon>
        <taxon>Chytridiomycota incertae sedis</taxon>
        <taxon>Chytridiomycetes</taxon>
        <taxon>Chytridiales</taxon>
        <taxon>Chytriomycetaceae</taxon>
        <taxon>Physocladia</taxon>
    </lineage>
</organism>
<dbReference type="InterPro" id="IPR036249">
    <property type="entry name" value="Thioredoxin-like_sf"/>
</dbReference>
<dbReference type="SUPFAM" id="SSF52833">
    <property type="entry name" value="Thioredoxin-like"/>
    <property type="match status" value="1"/>
</dbReference>
<evidence type="ECO:0008006" key="4">
    <source>
        <dbReference type="Google" id="ProtNLM"/>
    </source>
</evidence>
<sequence length="331" mass="34541">PAYKTNVKQAIKAAATAADTRIRTLTPAEAESAISATAASPRTAIAVFYGATYCPITQRFTPQWLDFQSALDAAKIRANSQNADDDKDAAAAGGGGGGSVELDVFKVQCALDEDFCVSRAGVDGYPTVFLYHAGKRVAEIDTDFLENEIEAHIATIEGTLLDGGDGRGGDGGGDGNNESETDDFFESKNDGGGVKNAQNIQDDSYNSISDATVASKLALPSPVPLLLESDDVSVGAVDIQTSAINSKINDDHGGGGGTGIASPVHEIIDDIKPNYNDMDENEVAIVPVSGNSVSNDVSPINGEKLEAIPLKQQQQPQHDITVQNVAATKEE</sequence>
<protein>
    <recommendedName>
        <fullName evidence="4">Thioredoxin domain-containing protein</fullName>
    </recommendedName>
</protein>
<proteinExistence type="predicted"/>
<evidence type="ECO:0000313" key="3">
    <source>
        <dbReference type="Proteomes" id="UP001211907"/>
    </source>
</evidence>
<comment type="caution">
    <text evidence="2">The sequence shown here is derived from an EMBL/GenBank/DDBJ whole genome shotgun (WGS) entry which is preliminary data.</text>
</comment>
<accession>A0AAD5SPD9</accession>
<dbReference type="Proteomes" id="UP001211907">
    <property type="component" value="Unassembled WGS sequence"/>
</dbReference>
<evidence type="ECO:0000256" key="1">
    <source>
        <dbReference type="SAM" id="MobiDB-lite"/>
    </source>
</evidence>
<feature type="region of interest" description="Disordered" evidence="1">
    <location>
        <begin position="161"/>
        <end position="200"/>
    </location>
</feature>
<evidence type="ECO:0000313" key="2">
    <source>
        <dbReference type="EMBL" id="KAJ3082075.1"/>
    </source>
</evidence>
<gene>
    <name evidence="2" type="ORF">HK100_009764</name>
</gene>
<keyword evidence="3" id="KW-1185">Reference proteome</keyword>
<dbReference type="Gene3D" id="3.40.30.10">
    <property type="entry name" value="Glutaredoxin"/>
    <property type="match status" value="1"/>
</dbReference>